<dbReference type="GO" id="GO:0019843">
    <property type="term" value="F:rRNA binding"/>
    <property type="evidence" value="ECO:0007669"/>
    <property type="project" value="UniProtKB-UniRule"/>
</dbReference>
<comment type="function">
    <text evidence="9">Protein L1 is also a translational repressor protein, it controls the translation of the L11 operon by binding to its mRNA.</text>
</comment>
<gene>
    <name evidence="9" type="primary">rplA</name>
    <name evidence="11" type="ORF">AVDCRST_MAG77-1572</name>
</gene>
<keyword evidence="7 9" id="KW-0687">Ribonucleoprotein</keyword>
<dbReference type="GO" id="GO:0000049">
    <property type="term" value="F:tRNA binding"/>
    <property type="evidence" value="ECO:0007669"/>
    <property type="project" value="UniProtKB-KW"/>
</dbReference>
<dbReference type="InterPro" id="IPR028364">
    <property type="entry name" value="Ribosomal_uL1/biogenesis"/>
</dbReference>
<evidence type="ECO:0000256" key="2">
    <source>
        <dbReference type="ARBA" id="ARBA00022491"/>
    </source>
</evidence>
<dbReference type="InterPro" id="IPR002143">
    <property type="entry name" value="Ribosomal_uL1"/>
</dbReference>
<dbReference type="GO" id="GO:0015934">
    <property type="term" value="C:large ribosomal subunit"/>
    <property type="evidence" value="ECO:0007669"/>
    <property type="project" value="InterPro"/>
</dbReference>
<proteinExistence type="inferred from homology"/>
<evidence type="ECO:0000256" key="9">
    <source>
        <dbReference type="HAMAP-Rule" id="MF_01318"/>
    </source>
</evidence>
<dbReference type="GO" id="GO:0003735">
    <property type="term" value="F:structural constituent of ribosome"/>
    <property type="evidence" value="ECO:0007669"/>
    <property type="project" value="InterPro"/>
</dbReference>
<dbReference type="InterPro" id="IPR023674">
    <property type="entry name" value="Ribosomal_uL1-like"/>
</dbReference>
<dbReference type="PANTHER" id="PTHR36427">
    <property type="entry name" value="54S RIBOSOMAL PROTEIN L1, MITOCHONDRIAL"/>
    <property type="match status" value="1"/>
</dbReference>
<keyword evidence="3 9" id="KW-0699">rRNA-binding</keyword>
<evidence type="ECO:0000256" key="8">
    <source>
        <dbReference type="ARBA" id="ARBA00035241"/>
    </source>
</evidence>
<dbReference type="InterPro" id="IPR016095">
    <property type="entry name" value="Ribosomal_uL1_3-a/b-sand"/>
</dbReference>
<dbReference type="Pfam" id="PF00687">
    <property type="entry name" value="Ribosomal_L1"/>
    <property type="match status" value="1"/>
</dbReference>
<dbReference type="PANTHER" id="PTHR36427:SF3">
    <property type="entry name" value="LARGE RIBOSOMAL SUBUNIT PROTEIN UL1M"/>
    <property type="match status" value="1"/>
</dbReference>
<evidence type="ECO:0000256" key="7">
    <source>
        <dbReference type="ARBA" id="ARBA00023274"/>
    </source>
</evidence>
<keyword evidence="6 9" id="KW-0689">Ribosomal protein</keyword>
<evidence type="ECO:0000256" key="5">
    <source>
        <dbReference type="ARBA" id="ARBA00022884"/>
    </source>
</evidence>
<dbReference type="InterPro" id="IPR005878">
    <property type="entry name" value="Ribosom_uL1_bac-type"/>
</dbReference>
<dbReference type="GO" id="GO:0006412">
    <property type="term" value="P:translation"/>
    <property type="evidence" value="ECO:0007669"/>
    <property type="project" value="UniProtKB-UniRule"/>
</dbReference>
<evidence type="ECO:0000256" key="3">
    <source>
        <dbReference type="ARBA" id="ARBA00022730"/>
    </source>
</evidence>
<dbReference type="Gene3D" id="3.30.190.20">
    <property type="match status" value="1"/>
</dbReference>
<sequence length="234" mass="24671">MATKRGKKYIEAAKLVDPKQTYQPEEAVGLVKQTSYAKFDATVETHVRLGVDVRHADQQVRGTVALPSGTGREVRVVVFAQGDAARAATEAGANRVGAEDLATDIQGGWLDFDVAIASPDMMRIIGGLGRILGPRGLMPNARTGTVTPDVARAVREVKGGRVEFRTDRAGLLHVPIGKVSFTPEQIMDNFRALLAAVIAARPSGAKGQYIRTVTLTSTMGPGVGVDLAAVAALA</sequence>
<protein>
    <recommendedName>
        <fullName evidence="8 9">Large ribosomal subunit protein uL1</fullName>
    </recommendedName>
</protein>
<keyword evidence="2 9" id="KW-0678">Repressor</keyword>
<keyword evidence="4 9" id="KW-0810">Translation regulation</keyword>
<dbReference type="SUPFAM" id="SSF56808">
    <property type="entry name" value="Ribosomal protein L1"/>
    <property type="match status" value="1"/>
</dbReference>
<comment type="function">
    <text evidence="9">Binds directly to 23S rRNA. The L1 stalk is quite mobile in the ribosome, and is involved in E site tRNA release.</text>
</comment>
<dbReference type="PROSITE" id="PS01199">
    <property type="entry name" value="RIBOSOMAL_L1"/>
    <property type="match status" value="1"/>
</dbReference>
<dbReference type="CDD" id="cd00403">
    <property type="entry name" value="Ribosomal_L1"/>
    <property type="match status" value="1"/>
</dbReference>
<dbReference type="PIRSF" id="PIRSF002155">
    <property type="entry name" value="Ribosomal_L1"/>
    <property type="match status" value="1"/>
</dbReference>
<organism evidence="11">
    <name type="scientific">uncultured Chloroflexota bacterium</name>
    <dbReference type="NCBI Taxonomy" id="166587"/>
    <lineage>
        <taxon>Bacteria</taxon>
        <taxon>Bacillati</taxon>
        <taxon>Chloroflexota</taxon>
        <taxon>environmental samples</taxon>
    </lineage>
</organism>
<evidence type="ECO:0000313" key="11">
    <source>
        <dbReference type="EMBL" id="CAA9241691.1"/>
    </source>
</evidence>
<evidence type="ECO:0000256" key="4">
    <source>
        <dbReference type="ARBA" id="ARBA00022845"/>
    </source>
</evidence>
<keyword evidence="9" id="KW-0820">tRNA-binding</keyword>
<dbReference type="HAMAP" id="MF_01318_B">
    <property type="entry name" value="Ribosomal_uL1_B"/>
    <property type="match status" value="1"/>
</dbReference>
<dbReference type="GO" id="GO:0006417">
    <property type="term" value="P:regulation of translation"/>
    <property type="evidence" value="ECO:0007669"/>
    <property type="project" value="UniProtKB-KW"/>
</dbReference>
<dbReference type="AlphaFoldDB" id="A0A6J4I5H8"/>
<dbReference type="EMBL" id="CADCTC010000099">
    <property type="protein sequence ID" value="CAA9241691.1"/>
    <property type="molecule type" value="Genomic_DNA"/>
</dbReference>
<name>A0A6J4I5H8_9CHLR</name>
<dbReference type="NCBIfam" id="TIGR01169">
    <property type="entry name" value="rplA_bact"/>
    <property type="match status" value="1"/>
</dbReference>
<evidence type="ECO:0000256" key="6">
    <source>
        <dbReference type="ARBA" id="ARBA00022980"/>
    </source>
</evidence>
<reference evidence="11" key="1">
    <citation type="submission" date="2020-02" db="EMBL/GenBank/DDBJ databases">
        <authorList>
            <person name="Meier V. D."/>
        </authorList>
    </citation>
    <scope>NUCLEOTIDE SEQUENCE</scope>
    <source>
        <strain evidence="11">AVDCRST_MAG77</strain>
    </source>
</reference>
<dbReference type="Gene3D" id="3.40.50.790">
    <property type="match status" value="1"/>
</dbReference>
<evidence type="ECO:0000256" key="1">
    <source>
        <dbReference type="ARBA" id="ARBA00010531"/>
    </source>
</evidence>
<accession>A0A6J4I5H8</accession>
<dbReference type="FunFam" id="3.40.50.790:FF:000001">
    <property type="entry name" value="50S ribosomal protein L1"/>
    <property type="match status" value="1"/>
</dbReference>
<comment type="subunit">
    <text evidence="9">Part of the 50S ribosomal subunit.</text>
</comment>
<evidence type="ECO:0000256" key="10">
    <source>
        <dbReference type="RuleBase" id="RU000659"/>
    </source>
</evidence>
<dbReference type="InterPro" id="IPR023673">
    <property type="entry name" value="Ribosomal_uL1_CS"/>
</dbReference>
<keyword evidence="5 9" id="KW-0694">RNA-binding</keyword>
<comment type="similarity">
    <text evidence="1 9 10">Belongs to the universal ribosomal protein uL1 family.</text>
</comment>